<sequence>MAIPVGGGPLVGRDAELSILGAMVTAVSTGRGGTAWIEGEPGIGKSALLHQMLAQAQTTGCRVLQAVGDELDQRLPLRALVDALGTEADAEVGSLLRSGGAGGPTGSGDPVPAAVERLLTLIDGYCAQTPLVLAFDDLQWADEASLLIWQRLGRAVDQIPLLLISAYRPVPASPTILRLRQTAEKRGATVVSLGPLEAAAVTGLVTRLAGAEPGPGLRRIAQQAGGNPLYARELVDTLVREHRITVGAGIAEIVDDDRAPVSLAGAIADRLHFLSPETNDALRMAALLGADFSVLDLATVTDTPATRLLPVLDEAIAAGVLAEEGNRLRFRHGLIRQALHDATPASTRAAMHRQAARALAEAGVPVDRIAAHLLVTPEALDGWVLDWLAEHASDLAYRAPEVAADLLRAGADRTSGDSRQAAILRGLSTALFLLSRLDEAEQTIRRSLARARGGPLIADLAWDLSQVLTQGSRHAEALAVLDETLSRTDLPTLRQVRLRARRSRVLTDLGRYDEGEREARAALGEGERLDDRVAVGHALHTLYLLADYEPGLELIERGLAVIGDDPELFDTRLALLVNRCVSLDALGRTEAAMASLHEALRLAERFGTRRLTNLYIFAASSQLDHGAWDEAYAGFTSLSGPIREDRMLQVTGGLAIIAAHRDDRAATAEHLRAGAQLGRHTGHLATTASYLNMARAIDAEQRGRPDEAAVVLAHTVDEERAREFYDRYVWLAELVRLALAADDLELARAAVAAAEADAAQEPLPLRVLTARRARATLDGDAAALLAIATDYRARGMPLELGQCTEEAAVLLARSGDVPAARAALTDAVRAYVDLGAAWDIRRADTRLRPYGVRRGPRSIRRRPSTGWDALTPTEERVARMVAQSRSNPDIAAELFLSRRTVQTHVSNILAKLGVASRIEIARMVVDRSVAQPDGARPDDRAASRP</sequence>
<dbReference type="Pfam" id="PF13191">
    <property type="entry name" value="AAA_16"/>
    <property type="match status" value="1"/>
</dbReference>
<dbReference type="InterPro" id="IPR016032">
    <property type="entry name" value="Sig_transdc_resp-reg_C-effctor"/>
</dbReference>
<proteinExistence type="predicted"/>
<evidence type="ECO:0000256" key="2">
    <source>
        <dbReference type="ARBA" id="ARBA00022840"/>
    </source>
</evidence>
<accession>A0ABW3Y9U3</accession>
<dbReference type="InterPro" id="IPR011990">
    <property type="entry name" value="TPR-like_helical_dom_sf"/>
</dbReference>
<keyword evidence="2" id="KW-0067">ATP-binding</keyword>
<dbReference type="SUPFAM" id="SSF46894">
    <property type="entry name" value="C-terminal effector domain of the bipartite response regulators"/>
    <property type="match status" value="1"/>
</dbReference>
<dbReference type="EMBL" id="JBHTMP010000004">
    <property type="protein sequence ID" value="MFD1320351.1"/>
    <property type="molecule type" value="Genomic_DNA"/>
</dbReference>
<dbReference type="Proteomes" id="UP001597260">
    <property type="component" value="Unassembled WGS sequence"/>
</dbReference>
<dbReference type="Gene3D" id="1.25.40.10">
    <property type="entry name" value="Tetratricopeptide repeat domain"/>
    <property type="match status" value="1"/>
</dbReference>
<dbReference type="Pfam" id="PF00196">
    <property type="entry name" value="GerE"/>
    <property type="match status" value="1"/>
</dbReference>
<evidence type="ECO:0000313" key="5">
    <source>
        <dbReference type="Proteomes" id="UP001597260"/>
    </source>
</evidence>
<dbReference type="PANTHER" id="PTHR16305:SF35">
    <property type="entry name" value="TRANSCRIPTIONAL ACTIVATOR DOMAIN"/>
    <property type="match status" value="1"/>
</dbReference>
<organism evidence="4 5">
    <name type="scientific">Micromonospora sonneratiae</name>
    <dbReference type="NCBI Taxonomy" id="1184706"/>
    <lineage>
        <taxon>Bacteria</taxon>
        <taxon>Bacillati</taxon>
        <taxon>Actinomycetota</taxon>
        <taxon>Actinomycetes</taxon>
        <taxon>Micromonosporales</taxon>
        <taxon>Micromonosporaceae</taxon>
        <taxon>Micromonospora</taxon>
    </lineage>
</organism>
<dbReference type="SMART" id="SM00421">
    <property type="entry name" value="HTH_LUXR"/>
    <property type="match status" value="1"/>
</dbReference>
<dbReference type="InterPro" id="IPR041664">
    <property type="entry name" value="AAA_16"/>
</dbReference>
<dbReference type="PANTHER" id="PTHR16305">
    <property type="entry name" value="TESTICULAR SOLUBLE ADENYLYL CYCLASE"/>
    <property type="match status" value="1"/>
</dbReference>
<dbReference type="PROSITE" id="PS50043">
    <property type="entry name" value="HTH_LUXR_2"/>
    <property type="match status" value="1"/>
</dbReference>
<keyword evidence="1" id="KW-0547">Nucleotide-binding</keyword>
<dbReference type="InterPro" id="IPR000792">
    <property type="entry name" value="Tscrpt_reg_LuxR_C"/>
</dbReference>
<name>A0ABW3Y9U3_9ACTN</name>
<dbReference type="CDD" id="cd06170">
    <property type="entry name" value="LuxR_C_like"/>
    <property type="match status" value="1"/>
</dbReference>
<dbReference type="InterPro" id="IPR027417">
    <property type="entry name" value="P-loop_NTPase"/>
</dbReference>
<gene>
    <name evidence="4" type="ORF">ACFQ4H_04510</name>
</gene>
<dbReference type="Gene3D" id="1.10.10.10">
    <property type="entry name" value="Winged helix-like DNA-binding domain superfamily/Winged helix DNA-binding domain"/>
    <property type="match status" value="1"/>
</dbReference>
<protein>
    <submittedName>
        <fullName evidence="4">AAA family ATPase</fullName>
    </submittedName>
</protein>
<evidence type="ECO:0000259" key="3">
    <source>
        <dbReference type="PROSITE" id="PS50043"/>
    </source>
</evidence>
<dbReference type="RefSeq" id="WP_377567258.1">
    <property type="nucleotide sequence ID" value="NZ_JBHTMP010000004.1"/>
</dbReference>
<comment type="caution">
    <text evidence="4">The sequence shown here is derived from an EMBL/GenBank/DDBJ whole genome shotgun (WGS) entry which is preliminary data.</text>
</comment>
<dbReference type="InterPro" id="IPR036388">
    <property type="entry name" value="WH-like_DNA-bd_sf"/>
</dbReference>
<dbReference type="PRINTS" id="PR00038">
    <property type="entry name" value="HTHLUXR"/>
</dbReference>
<keyword evidence="5" id="KW-1185">Reference proteome</keyword>
<evidence type="ECO:0000256" key="1">
    <source>
        <dbReference type="ARBA" id="ARBA00022741"/>
    </source>
</evidence>
<reference evidence="5" key="1">
    <citation type="journal article" date="2019" name="Int. J. Syst. Evol. Microbiol.">
        <title>The Global Catalogue of Microorganisms (GCM) 10K type strain sequencing project: providing services to taxonomists for standard genome sequencing and annotation.</title>
        <authorList>
            <consortium name="The Broad Institute Genomics Platform"/>
            <consortium name="The Broad Institute Genome Sequencing Center for Infectious Disease"/>
            <person name="Wu L."/>
            <person name="Ma J."/>
        </authorList>
    </citation>
    <scope>NUCLEOTIDE SEQUENCE [LARGE SCALE GENOMIC DNA]</scope>
    <source>
        <strain evidence="5">JCM 31037</strain>
    </source>
</reference>
<dbReference type="SUPFAM" id="SSF52540">
    <property type="entry name" value="P-loop containing nucleoside triphosphate hydrolases"/>
    <property type="match status" value="1"/>
</dbReference>
<feature type="domain" description="HTH luxR-type" evidence="3">
    <location>
        <begin position="863"/>
        <end position="928"/>
    </location>
</feature>
<evidence type="ECO:0000313" key="4">
    <source>
        <dbReference type="EMBL" id="MFD1320351.1"/>
    </source>
</evidence>
<dbReference type="SUPFAM" id="SSF48452">
    <property type="entry name" value="TPR-like"/>
    <property type="match status" value="1"/>
</dbReference>